<keyword evidence="1" id="KW-1133">Transmembrane helix</keyword>
<proteinExistence type="predicted"/>
<protein>
    <recommendedName>
        <fullName evidence="4">Major facilitator superfamily (MFS) profile domain-containing protein</fullName>
    </recommendedName>
</protein>
<keyword evidence="3" id="KW-1185">Reference proteome</keyword>
<evidence type="ECO:0008006" key="4">
    <source>
        <dbReference type="Google" id="ProtNLM"/>
    </source>
</evidence>
<keyword evidence="1" id="KW-0472">Membrane</keyword>
<accession>A0A1A6GEP5</accession>
<feature type="transmembrane region" description="Helical" evidence="1">
    <location>
        <begin position="14"/>
        <end position="32"/>
    </location>
</feature>
<comment type="caution">
    <text evidence="2">The sequence shown here is derived from an EMBL/GenBank/DDBJ whole genome shotgun (WGS) entry which is preliminary data.</text>
</comment>
<reference evidence="2 3" key="1">
    <citation type="submission" date="2016-06" db="EMBL/GenBank/DDBJ databases">
        <title>The Draft Genome Sequence and Annotation of the Desert Woodrat Neotoma lepida.</title>
        <authorList>
            <person name="Campbell M."/>
            <person name="Oakeson K.F."/>
            <person name="Yandell M."/>
            <person name="Halpert J.R."/>
            <person name="Dearing D."/>
        </authorList>
    </citation>
    <scope>NUCLEOTIDE SEQUENCE [LARGE SCALE GENOMIC DNA]</scope>
    <source>
        <strain evidence="2">417</strain>
        <tissue evidence="2">Liver</tissue>
    </source>
</reference>
<name>A0A1A6GEP5_NEOLE</name>
<keyword evidence="1" id="KW-0812">Transmembrane</keyword>
<dbReference type="STRING" id="56216.A0A1A6GEP5"/>
<evidence type="ECO:0000256" key="1">
    <source>
        <dbReference type="SAM" id="Phobius"/>
    </source>
</evidence>
<feature type="transmembrane region" description="Helical" evidence="1">
    <location>
        <begin position="176"/>
        <end position="195"/>
    </location>
</feature>
<organism evidence="2 3">
    <name type="scientific">Neotoma lepida</name>
    <name type="common">Desert woodrat</name>
    <dbReference type="NCBI Taxonomy" id="56216"/>
    <lineage>
        <taxon>Eukaryota</taxon>
        <taxon>Metazoa</taxon>
        <taxon>Chordata</taxon>
        <taxon>Craniata</taxon>
        <taxon>Vertebrata</taxon>
        <taxon>Euteleostomi</taxon>
        <taxon>Mammalia</taxon>
        <taxon>Eutheria</taxon>
        <taxon>Euarchontoglires</taxon>
        <taxon>Glires</taxon>
        <taxon>Rodentia</taxon>
        <taxon>Myomorpha</taxon>
        <taxon>Muroidea</taxon>
        <taxon>Cricetidae</taxon>
        <taxon>Neotominae</taxon>
        <taxon>Neotoma</taxon>
    </lineage>
</organism>
<dbReference type="Proteomes" id="UP000092124">
    <property type="component" value="Unassembled WGS sequence"/>
</dbReference>
<feature type="non-terminal residue" evidence="2">
    <location>
        <position position="212"/>
    </location>
</feature>
<feature type="transmembrane region" description="Helical" evidence="1">
    <location>
        <begin position="150"/>
        <end position="169"/>
    </location>
</feature>
<evidence type="ECO:0000313" key="3">
    <source>
        <dbReference type="Proteomes" id="UP000092124"/>
    </source>
</evidence>
<evidence type="ECO:0000313" key="2">
    <source>
        <dbReference type="EMBL" id="OBS63787.1"/>
    </source>
</evidence>
<sequence>MAFDEILHRVGDSGRFQIARIVIFIIVSLLSFSHDLMENFTAAIPDHQCSVNHLDNPKSEINITMNLTTEALLKVSIPMGPNQKPEQCRRFQHTHFAELFSNFGILLDIRILGKNIFLNQILLGAVDIPCKLLTYFIMRNYLFFRSTLGGIYNFAARIGTVMSALVLVTRKYFVHLPMILCGIIPIVASINIYFLPETLNLPLFDTIKDLEK</sequence>
<dbReference type="OrthoDB" id="2544694at2759"/>
<gene>
    <name evidence="2" type="ORF">A6R68_07674</name>
</gene>
<dbReference type="AlphaFoldDB" id="A0A1A6GEP5"/>
<dbReference type="EMBL" id="LZPO01098192">
    <property type="protein sequence ID" value="OBS63787.1"/>
    <property type="molecule type" value="Genomic_DNA"/>
</dbReference>
<feature type="transmembrane region" description="Helical" evidence="1">
    <location>
        <begin position="116"/>
        <end position="138"/>
    </location>
</feature>